<evidence type="ECO:0000313" key="3">
    <source>
        <dbReference type="Proteomes" id="UP000253562"/>
    </source>
</evidence>
<evidence type="ECO:0000256" key="1">
    <source>
        <dbReference type="SAM" id="MobiDB-lite"/>
    </source>
</evidence>
<proteinExistence type="predicted"/>
<reference evidence="2 3" key="1">
    <citation type="submission" date="2018-07" db="EMBL/GenBank/DDBJ databases">
        <title>Comparative genomes isolates from brazilian mangrove.</title>
        <authorList>
            <person name="De Araujo J.E."/>
            <person name="Taketani R.G."/>
            <person name="Silva M.C.P."/>
            <person name="Lourenco M.V."/>
            <person name="Oliveira V.M."/>
            <person name="Andreote F.D."/>
        </authorList>
    </citation>
    <scope>NUCLEOTIDE SEQUENCE [LARGE SCALE GENOMIC DNA]</scope>
    <source>
        <strain evidence="2 3">HEX PRIS-MGV</strain>
    </source>
</reference>
<dbReference type="Proteomes" id="UP000253562">
    <property type="component" value="Unassembled WGS sequence"/>
</dbReference>
<dbReference type="EMBL" id="QPEX01000028">
    <property type="protein sequence ID" value="RCS47653.1"/>
    <property type="molecule type" value="Genomic_DNA"/>
</dbReference>
<organism evidence="2 3">
    <name type="scientific">Bremerella cremea</name>
    <dbReference type="NCBI Taxonomy" id="1031537"/>
    <lineage>
        <taxon>Bacteria</taxon>
        <taxon>Pseudomonadati</taxon>
        <taxon>Planctomycetota</taxon>
        <taxon>Planctomycetia</taxon>
        <taxon>Pirellulales</taxon>
        <taxon>Pirellulaceae</taxon>
        <taxon>Bremerella</taxon>
    </lineage>
</organism>
<dbReference type="AlphaFoldDB" id="A0A368KPR0"/>
<accession>A0A368KPR0</accession>
<sequence length="167" mass="18539">MEFMVSTLAQGGFANTDPSLYSLLLNEYVYIGITGTSNNTGRNAPFVRLGTHLRKSGSTKSVIWDDILPNKVVSPDLLSVRIVNAFVPSPLTASRIEKAIVWSLQASLEDHILRNRRESGPPTALTSDEQQYADTFISRVLSERTEWIGSKFGTEQEPTVQRHDGDE</sequence>
<feature type="region of interest" description="Disordered" evidence="1">
    <location>
        <begin position="148"/>
        <end position="167"/>
    </location>
</feature>
<evidence type="ECO:0000313" key="2">
    <source>
        <dbReference type="EMBL" id="RCS47653.1"/>
    </source>
</evidence>
<name>A0A368KPR0_9BACT</name>
<dbReference type="OrthoDB" id="10014195at2"/>
<protein>
    <submittedName>
        <fullName evidence="2">Uncharacterized protein</fullName>
    </submittedName>
</protein>
<comment type="caution">
    <text evidence="2">The sequence shown here is derived from an EMBL/GenBank/DDBJ whole genome shotgun (WGS) entry which is preliminary data.</text>
</comment>
<gene>
    <name evidence="2" type="ORF">DTL42_14120</name>
</gene>
<dbReference type="RefSeq" id="WP_114369379.1">
    <property type="nucleotide sequence ID" value="NZ_QPEX01000028.1"/>
</dbReference>